<dbReference type="STRING" id="640512.BC1003_5007"/>
<dbReference type="eggNOG" id="COG4638">
    <property type="taxonomic scope" value="Bacteria"/>
</dbReference>
<dbReference type="SUPFAM" id="SSF50022">
    <property type="entry name" value="ISP domain"/>
    <property type="match status" value="1"/>
</dbReference>
<dbReference type="PANTHER" id="PTHR21266:SF59">
    <property type="entry name" value="BLR4922 PROTEIN"/>
    <property type="match status" value="1"/>
</dbReference>
<dbReference type="AlphaFoldDB" id="E1TJK5"/>
<dbReference type="EMBL" id="CP002218">
    <property type="protein sequence ID" value="ADN60930.1"/>
    <property type="molecule type" value="Genomic_DNA"/>
</dbReference>
<dbReference type="Pfam" id="PF00355">
    <property type="entry name" value="Rieske"/>
    <property type="match status" value="1"/>
</dbReference>
<accession>E1TJK5</accession>
<dbReference type="PANTHER" id="PTHR21266">
    <property type="entry name" value="IRON-SULFUR DOMAIN CONTAINING PROTEIN"/>
    <property type="match status" value="1"/>
</dbReference>
<feature type="domain" description="Rieske" evidence="6">
    <location>
        <begin position="27"/>
        <end position="133"/>
    </location>
</feature>
<dbReference type="KEGG" id="bgf:BC1003_5007"/>
<dbReference type="PROSITE" id="PS51296">
    <property type="entry name" value="RIESKE"/>
    <property type="match status" value="1"/>
</dbReference>
<dbReference type="HOGENOM" id="CLU_039484_2_1_4"/>
<evidence type="ECO:0000256" key="3">
    <source>
        <dbReference type="ARBA" id="ARBA00023002"/>
    </source>
</evidence>
<keyword evidence="4" id="KW-0408">Iron</keyword>
<dbReference type="GO" id="GO:0016491">
    <property type="term" value="F:oxidoreductase activity"/>
    <property type="evidence" value="ECO:0007669"/>
    <property type="project" value="UniProtKB-KW"/>
</dbReference>
<evidence type="ECO:0000256" key="2">
    <source>
        <dbReference type="ARBA" id="ARBA00022723"/>
    </source>
</evidence>
<dbReference type="InterPro" id="IPR045623">
    <property type="entry name" value="LigXa_C"/>
</dbReference>
<evidence type="ECO:0000256" key="5">
    <source>
        <dbReference type="ARBA" id="ARBA00023014"/>
    </source>
</evidence>
<dbReference type="InterPro" id="IPR050584">
    <property type="entry name" value="Cholesterol_7-desaturase"/>
</dbReference>
<keyword evidence="3" id="KW-0560">Oxidoreductase</keyword>
<dbReference type="Gene3D" id="2.102.10.10">
    <property type="entry name" value="Rieske [2Fe-2S] iron-sulphur domain"/>
    <property type="match status" value="1"/>
</dbReference>
<dbReference type="CDD" id="cd08878">
    <property type="entry name" value="RHO_alpha_C_DMO-like"/>
    <property type="match status" value="1"/>
</dbReference>
<evidence type="ECO:0000256" key="1">
    <source>
        <dbReference type="ARBA" id="ARBA00022714"/>
    </source>
</evidence>
<name>E1TJK5_BURSG</name>
<keyword evidence="2" id="KW-0479">Metal-binding</keyword>
<evidence type="ECO:0000256" key="4">
    <source>
        <dbReference type="ARBA" id="ARBA00023004"/>
    </source>
</evidence>
<sequence>MLDHETNELLTRVGPNTPCGNLLRRYWHPVGYSSELSEAGQTRRVRILGEDLVLARTSGGDVLLVQERCPHRGASLLYGFVEGENIRCAYHGWLYNAAGECIERPFESAKASRVCKKMIESYATHECGGLIFAYMGPAEHKPAFPNWDILVRNDGVRHFEVQEDLACNWFQVQENAVDVTHTFYTHSKYFEHLGMSDESGFGKPFKRFGFQRFDWGIVKSWEYESAGRGWGNLMVFPNMLRIMTEMHWRVPVDDTTTRIVWVSFTPSADGSSVQTGEPPKIVRQPARTDEGGRYLMDTFMSQDAMAVETQGAILDRSRENLGASDRGIVMFRQMLQEQIATVQQGGRPMANVYGEAPAITDLREWMGGYLPMSCAPDPTFRQSRDFTEIFNDSHIEYEIPANSPVMRG</sequence>
<evidence type="ECO:0000313" key="7">
    <source>
        <dbReference type="EMBL" id="ADN60930.1"/>
    </source>
</evidence>
<dbReference type="PROSITE" id="PS00570">
    <property type="entry name" value="RING_HYDROXYL_ALPHA"/>
    <property type="match status" value="1"/>
</dbReference>
<dbReference type="SUPFAM" id="SSF55961">
    <property type="entry name" value="Bet v1-like"/>
    <property type="match status" value="1"/>
</dbReference>
<keyword evidence="5" id="KW-0411">Iron-sulfur</keyword>
<proteinExistence type="predicted"/>
<organism evidence="7">
    <name type="scientific">Burkholderia sp. (strain CCGE1003)</name>
    <dbReference type="NCBI Taxonomy" id="640512"/>
    <lineage>
        <taxon>Bacteria</taxon>
        <taxon>Pseudomonadati</taxon>
        <taxon>Pseudomonadota</taxon>
        <taxon>Betaproteobacteria</taxon>
        <taxon>Burkholderiales</taxon>
        <taxon>Burkholderiaceae</taxon>
        <taxon>Burkholderia</taxon>
    </lineage>
</organism>
<dbReference type="Pfam" id="PF19301">
    <property type="entry name" value="LigXa_C"/>
    <property type="match status" value="1"/>
</dbReference>
<evidence type="ECO:0000259" key="6">
    <source>
        <dbReference type="PROSITE" id="PS51296"/>
    </source>
</evidence>
<dbReference type="Gene3D" id="3.90.380.10">
    <property type="entry name" value="Naphthalene 1,2-dioxygenase Alpha Subunit, Chain A, domain 1"/>
    <property type="match status" value="1"/>
</dbReference>
<dbReference type="InterPro" id="IPR015881">
    <property type="entry name" value="ARHD_Rieske_2Fe_2S"/>
</dbReference>
<dbReference type="InterPro" id="IPR036922">
    <property type="entry name" value="Rieske_2Fe-2S_sf"/>
</dbReference>
<dbReference type="GO" id="GO:0005506">
    <property type="term" value="F:iron ion binding"/>
    <property type="evidence" value="ECO:0007669"/>
    <property type="project" value="InterPro"/>
</dbReference>
<protein>
    <submittedName>
        <fullName evidence="7">Rieske (2Fe-2S) iron-sulfur domain protein</fullName>
    </submittedName>
</protein>
<dbReference type="CDD" id="cd03479">
    <property type="entry name" value="Rieske_RO_Alpha_PhDO_like"/>
    <property type="match status" value="1"/>
</dbReference>
<gene>
    <name evidence="7" type="ordered locus">BC1003_5007</name>
</gene>
<dbReference type="InterPro" id="IPR017941">
    <property type="entry name" value="Rieske_2Fe-2S"/>
</dbReference>
<dbReference type="GO" id="GO:0051537">
    <property type="term" value="F:2 iron, 2 sulfur cluster binding"/>
    <property type="evidence" value="ECO:0007669"/>
    <property type="project" value="UniProtKB-KW"/>
</dbReference>
<keyword evidence="1" id="KW-0001">2Fe-2S</keyword>
<reference evidence="7" key="1">
    <citation type="submission" date="2010-09" db="EMBL/GenBank/DDBJ databases">
        <title>Complete sequence of chromosome2 of Burkholderia sp. CCGE1003.</title>
        <authorList>
            <consortium name="US DOE Joint Genome Institute"/>
            <person name="Lucas S."/>
            <person name="Copeland A."/>
            <person name="Lapidus A."/>
            <person name="Cheng J.-F."/>
            <person name="Bruce D."/>
            <person name="Goodwin L."/>
            <person name="Pitluck S."/>
            <person name="Daligault H."/>
            <person name="Davenport K."/>
            <person name="Detter J.C."/>
            <person name="Han C."/>
            <person name="Tapia R."/>
            <person name="Land M."/>
            <person name="Hauser L."/>
            <person name="Jeffries C."/>
            <person name="Kyrpides N."/>
            <person name="Ivanova N."/>
            <person name="Ovchinnikova G."/>
            <person name="Martinez-Romero E."/>
            <person name="Rogel M.A."/>
            <person name="Auchtung J."/>
            <person name="Tiedje J.M."/>
            <person name="Woyke T."/>
        </authorList>
    </citation>
    <scope>NUCLEOTIDE SEQUENCE</scope>
    <source>
        <strain evidence="7">CCGE1003</strain>
    </source>
</reference>
<dbReference type="OrthoDB" id="9790995at2"/>